<organism evidence="8 9">
    <name type="scientific">Acidisarcina polymorpha</name>
    <dbReference type="NCBI Taxonomy" id="2211140"/>
    <lineage>
        <taxon>Bacteria</taxon>
        <taxon>Pseudomonadati</taxon>
        <taxon>Acidobacteriota</taxon>
        <taxon>Terriglobia</taxon>
        <taxon>Terriglobales</taxon>
        <taxon>Acidobacteriaceae</taxon>
        <taxon>Acidisarcina</taxon>
    </lineage>
</organism>
<accession>A0A2Z5G5R4</accession>
<feature type="domain" description="GHMP kinase C-terminal" evidence="6">
    <location>
        <begin position="365"/>
        <end position="429"/>
    </location>
</feature>
<evidence type="ECO:0000256" key="1">
    <source>
        <dbReference type="ARBA" id="ARBA00022741"/>
    </source>
</evidence>
<dbReference type="GO" id="GO:0005524">
    <property type="term" value="F:ATP binding"/>
    <property type="evidence" value="ECO:0007669"/>
    <property type="project" value="UniProtKB-KW"/>
</dbReference>
<proteinExistence type="predicted"/>
<keyword evidence="9" id="KW-1185">Reference proteome</keyword>
<dbReference type="EMBL" id="CP030840">
    <property type="protein sequence ID" value="AXC14084.1"/>
    <property type="molecule type" value="Genomic_DNA"/>
</dbReference>
<dbReference type="OrthoDB" id="250531at2"/>
<keyword evidence="2 8" id="KW-0418">Kinase</keyword>
<evidence type="ECO:0000259" key="6">
    <source>
        <dbReference type="Pfam" id="PF08544"/>
    </source>
</evidence>
<dbReference type="RefSeq" id="WP_114208937.1">
    <property type="nucleotide sequence ID" value="NZ_CP030840.1"/>
</dbReference>
<keyword evidence="4" id="KW-0119">Carbohydrate metabolism</keyword>
<dbReference type="AlphaFoldDB" id="A0A2Z5G5R4"/>
<evidence type="ECO:0000313" key="9">
    <source>
        <dbReference type="Proteomes" id="UP000253606"/>
    </source>
</evidence>
<keyword evidence="1" id="KW-0547">Nucleotide-binding</keyword>
<dbReference type="InterPro" id="IPR013750">
    <property type="entry name" value="GHMP_kinase_C_dom"/>
</dbReference>
<gene>
    <name evidence="8" type="ORF">ACPOL_4822</name>
</gene>
<dbReference type="InterPro" id="IPR019539">
    <property type="entry name" value="GalKase_N"/>
</dbReference>
<evidence type="ECO:0000256" key="3">
    <source>
        <dbReference type="ARBA" id="ARBA00022840"/>
    </source>
</evidence>
<dbReference type="GO" id="GO:0006012">
    <property type="term" value="P:galactose metabolic process"/>
    <property type="evidence" value="ECO:0007669"/>
    <property type="project" value="UniProtKB-KW"/>
</dbReference>
<feature type="domain" description="GHMP kinase N-terminal" evidence="5">
    <location>
        <begin position="113"/>
        <end position="199"/>
    </location>
</feature>
<dbReference type="SUPFAM" id="SSF54211">
    <property type="entry name" value="Ribosomal protein S5 domain 2-like"/>
    <property type="match status" value="1"/>
</dbReference>
<dbReference type="GO" id="GO:0004335">
    <property type="term" value="F:galactokinase activity"/>
    <property type="evidence" value="ECO:0007669"/>
    <property type="project" value="InterPro"/>
</dbReference>
<keyword evidence="2 8" id="KW-0808">Transferase</keyword>
<dbReference type="InterPro" id="IPR006204">
    <property type="entry name" value="GHMP_kinase_N_dom"/>
</dbReference>
<dbReference type="InterPro" id="IPR006206">
    <property type="entry name" value="Mevalonate/galactokinase"/>
</dbReference>
<evidence type="ECO:0000256" key="2">
    <source>
        <dbReference type="ARBA" id="ARBA00022777"/>
    </source>
</evidence>
<dbReference type="InterPro" id="IPR014721">
    <property type="entry name" value="Ribsml_uS5_D2-typ_fold_subgr"/>
</dbReference>
<dbReference type="InterPro" id="IPR036554">
    <property type="entry name" value="GHMP_kinase_C_sf"/>
</dbReference>
<dbReference type="InterPro" id="IPR000705">
    <property type="entry name" value="Galactokinase"/>
</dbReference>
<reference evidence="8 9" key="1">
    <citation type="journal article" date="2018" name="Front. Microbiol.">
        <title>Hydrolytic Capabilities as a Key to Environmental Success: Chitinolytic and Cellulolytic Acidobacteria From Acidic Sub-arctic Soils and Boreal Peatlands.</title>
        <authorList>
            <person name="Belova S.E."/>
            <person name="Ravin N.V."/>
            <person name="Pankratov T.A."/>
            <person name="Rakitin A.L."/>
            <person name="Ivanova A.A."/>
            <person name="Beletsky A.V."/>
            <person name="Mardanov A.V."/>
            <person name="Sinninghe Damste J.S."/>
            <person name="Dedysh S.N."/>
        </authorList>
    </citation>
    <scope>NUCLEOTIDE SEQUENCE [LARGE SCALE GENOMIC DNA]</scope>
    <source>
        <strain evidence="8 9">SBC82</strain>
    </source>
</reference>
<dbReference type="Pfam" id="PF08544">
    <property type="entry name" value="GHMP_kinases_C"/>
    <property type="match status" value="1"/>
</dbReference>
<dbReference type="PRINTS" id="PR00473">
    <property type="entry name" value="GALCTOKINASE"/>
</dbReference>
<dbReference type="InterPro" id="IPR020568">
    <property type="entry name" value="Ribosomal_Su5_D2-typ_SF"/>
</dbReference>
<dbReference type="Pfam" id="PF00288">
    <property type="entry name" value="GHMP_kinases_N"/>
    <property type="match status" value="1"/>
</dbReference>
<protein>
    <submittedName>
        <fullName evidence="8">Galactokinase</fullName>
    </submittedName>
</protein>
<evidence type="ECO:0000259" key="7">
    <source>
        <dbReference type="Pfam" id="PF10509"/>
    </source>
</evidence>
<sequence>MGSWEEPPGALLAVKSFFESAGPVFVARAPGRLDVMGGNVDYTGGLVLQSLLREAVWVAAQTRSDGRVRLFNPGATSYGWDSSFECLQTETVDAEQIRVLCTRQESSRWAAFALGALHYLGRFHGACISGMDLFFASDLPPNRGVSSSAALAVATLKAASGAYGISLHGIALATAAQWVENVIAGAACGIMDQAAIVLGRSNHLLPLLCQPCDPRPPLALPPEIALWGIDSMAPRATTGTAYEVARAAAFIAYKLICRWEGFAVIPDASSAIPRWTDARWSGYLSSLAPSEFRARYERRLPEVLCGGDALALIGEHADPFTAIHPELEYPIRGAAQYAVDENFRVQTLYAIFQDGNWSRSESTVRLAGEILCQSHYAYSECGLASPACDDLVARALAAGFPGAKMTGGGGGGVVAVLGHRHDHAAVERLAREYGAPREAVPHLFEGSSPGADTYGVRRQLLSLDRLS</sequence>
<evidence type="ECO:0000313" key="8">
    <source>
        <dbReference type="EMBL" id="AXC14084.1"/>
    </source>
</evidence>
<feature type="domain" description="Galactokinase N-terminal" evidence="7">
    <location>
        <begin position="17"/>
        <end position="61"/>
    </location>
</feature>
<dbReference type="SUPFAM" id="SSF55060">
    <property type="entry name" value="GHMP Kinase, C-terminal domain"/>
    <property type="match status" value="1"/>
</dbReference>
<dbReference type="Gene3D" id="3.30.230.10">
    <property type="match status" value="1"/>
</dbReference>
<dbReference type="Pfam" id="PF10509">
    <property type="entry name" value="GalKase_gal_bdg"/>
    <property type="match status" value="1"/>
</dbReference>
<dbReference type="KEGG" id="abas:ACPOL_4822"/>
<dbReference type="GO" id="GO:0005829">
    <property type="term" value="C:cytosol"/>
    <property type="evidence" value="ECO:0007669"/>
    <property type="project" value="TreeGrafter"/>
</dbReference>
<name>A0A2Z5G5R4_9BACT</name>
<dbReference type="PANTHER" id="PTHR10457">
    <property type="entry name" value="MEVALONATE KINASE/GALACTOKINASE"/>
    <property type="match status" value="1"/>
</dbReference>
<keyword evidence="4" id="KW-0299">Galactose metabolism</keyword>
<dbReference type="PRINTS" id="PR00959">
    <property type="entry name" value="MEVGALKINASE"/>
</dbReference>
<dbReference type="PIRSF" id="PIRSF000530">
    <property type="entry name" value="Galactokinase"/>
    <property type="match status" value="1"/>
</dbReference>
<evidence type="ECO:0000256" key="4">
    <source>
        <dbReference type="ARBA" id="ARBA00023144"/>
    </source>
</evidence>
<dbReference type="Proteomes" id="UP000253606">
    <property type="component" value="Chromosome"/>
</dbReference>
<evidence type="ECO:0000259" key="5">
    <source>
        <dbReference type="Pfam" id="PF00288"/>
    </source>
</evidence>
<dbReference type="PANTHER" id="PTHR10457:SF35">
    <property type="entry name" value="L-ARABINOKINASE"/>
    <property type="match status" value="1"/>
</dbReference>
<keyword evidence="3" id="KW-0067">ATP-binding</keyword>
<dbReference type="Gene3D" id="3.30.70.890">
    <property type="entry name" value="GHMP kinase, C-terminal domain"/>
    <property type="match status" value="1"/>
</dbReference>